<reference evidence="12 13" key="1">
    <citation type="journal article" date="2020" name="ISME J.">
        <title>Uncovering the hidden diversity of litter-decomposition mechanisms in mushroom-forming fungi.</title>
        <authorList>
            <person name="Floudas D."/>
            <person name="Bentzer J."/>
            <person name="Ahren D."/>
            <person name="Johansson T."/>
            <person name="Persson P."/>
            <person name="Tunlid A."/>
        </authorList>
    </citation>
    <scope>NUCLEOTIDE SEQUENCE [LARGE SCALE GENOMIC DNA]</scope>
    <source>
        <strain evidence="12 13">CBS 146.42</strain>
    </source>
</reference>
<organism evidence="12 13">
    <name type="scientific">Leucocoprinus leucothites</name>
    <dbReference type="NCBI Taxonomy" id="201217"/>
    <lineage>
        <taxon>Eukaryota</taxon>
        <taxon>Fungi</taxon>
        <taxon>Dikarya</taxon>
        <taxon>Basidiomycota</taxon>
        <taxon>Agaricomycotina</taxon>
        <taxon>Agaricomycetes</taxon>
        <taxon>Agaricomycetidae</taxon>
        <taxon>Agaricales</taxon>
        <taxon>Agaricineae</taxon>
        <taxon>Agaricaceae</taxon>
        <taxon>Leucocoprinus</taxon>
    </lineage>
</organism>
<evidence type="ECO:0000313" key="12">
    <source>
        <dbReference type="EMBL" id="KAF5354107.1"/>
    </source>
</evidence>
<dbReference type="InterPro" id="IPR001579">
    <property type="entry name" value="Glyco_hydro_18_chit_AS"/>
</dbReference>
<dbReference type="InterPro" id="IPR003610">
    <property type="entry name" value="CBM5/12"/>
</dbReference>
<keyword evidence="13" id="KW-1185">Reference proteome</keyword>
<dbReference type="EC" id="3.2.1.14" evidence="3"/>
<sequence>MLVETTRPGVYLRRLAFRTWFVQPSHRASTPDPFRLRVFQVMALNRLLYVVTLALAAFNAVEATQVMHRPDNYKDAPNRFSIERNPKTNHITRRATSKASFAYFTNWGIYGANFQPTDIVPGHLTHILYSFADADASTGNIKLTDSYADQEKHFPGDSWDEPGNNVYGCFKQLYLLKMKQRNLKVLLSVGGWTYSQSGHFNFVTSASARTNFVNDAVKLVEDYGLDGIDIDFEYPADSAQGQGLADLVASLRTAFDNLASSKGDSSPYLITAAVAAGSANYANYAVPKMNSALNYWNLMAYDYAGSWLTFADNQANLYGGARTGVNTDDAVKHYTSSGATASKINLGMPLYGRAFENTAGIGQSYSGIGPGTIEAGIYSYKALPISGAQVFENTTDVTSYSYDSSKKELVSYDTPNIVKLKAQYVNSKGLGGSMFWELSTDKVGSESLVGVSAGVLGSLDQTQNHLRYPNSKWDNIKNNMGGGTTNPPGSTTTTSSGPTGTPGSGQCGGVTAWSASAVFVGGDRATYNGHLWTAKWWTQGDTPGGSVGVWTDNGAC</sequence>
<evidence type="ECO:0000256" key="1">
    <source>
        <dbReference type="ARBA" id="ARBA00000822"/>
    </source>
</evidence>
<dbReference type="PANTHER" id="PTHR11177:SF317">
    <property type="entry name" value="CHITINASE 12-RELATED"/>
    <property type="match status" value="1"/>
</dbReference>
<dbReference type="InterPro" id="IPR017853">
    <property type="entry name" value="GH"/>
</dbReference>
<dbReference type="Proteomes" id="UP000559027">
    <property type="component" value="Unassembled WGS sequence"/>
</dbReference>
<dbReference type="InterPro" id="IPR029070">
    <property type="entry name" value="Chitinase_insertion_sf"/>
</dbReference>
<keyword evidence="5" id="KW-0146">Chitin degradation</keyword>
<dbReference type="GO" id="GO:0006032">
    <property type="term" value="P:chitin catabolic process"/>
    <property type="evidence" value="ECO:0007669"/>
    <property type="project" value="UniProtKB-KW"/>
</dbReference>
<dbReference type="InterPro" id="IPR011583">
    <property type="entry name" value="Chitinase_II/V-like_cat"/>
</dbReference>
<feature type="domain" description="GH18" evidence="11">
    <location>
        <begin position="98"/>
        <end position="459"/>
    </location>
</feature>
<feature type="region of interest" description="Disordered" evidence="10">
    <location>
        <begin position="472"/>
        <end position="507"/>
    </location>
</feature>
<dbReference type="GO" id="GO:0008061">
    <property type="term" value="F:chitin binding"/>
    <property type="evidence" value="ECO:0007669"/>
    <property type="project" value="InterPro"/>
</dbReference>
<comment type="similarity">
    <text evidence="2">Belongs to the glycosyl hydrolase 18 family. Chitinase class V subfamily.</text>
</comment>
<dbReference type="PROSITE" id="PS01095">
    <property type="entry name" value="GH18_1"/>
    <property type="match status" value="1"/>
</dbReference>
<dbReference type="CDD" id="cd06548">
    <property type="entry name" value="GH18_chitinase"/>
    <property type="match status" value="1"/>
</dbReference>
<gene>
    <name evidence="12" type="ORF">D9756_007311</name>
</gene>
<dbReference type="InterPro" id="IPR001223">
    <property type="entry name" value="Glyco_hydro18_cat"/>
</dbReference>
<name>A0A8H5D5L5_9AGAR</name>
<dbReference type="GO" id="GO:0005576">
    <property type="term" value="C:extracellular region"/>
    <property type="evidence" value="ECO:0007669"/>
    <property type="project" value="InterPro"/>
</dbReference>
<evidence type="ECO:0000256" key="9">
    <source>
        <dbReference type="RuleBase" id="RU000489"/>
    </source>
</evidence>
<protein>
    <recommendedName>
        <fullName evidence="3">chitinase</fullName>
        <ecNumber evidence="3">3.2.1.14</ecNumber>
    </recommendedName>
</protein>
<dbReference type="SUPFAM" id="SSF51445">
    <property type="entry name" value="(Trans)glycosidases"/>
    <property type="match status" value="1"/>
</dbReference>
<dbReference type="InterPro" id="IPR050314">
    <property type="entry name" value="Glycosyl_Hydrlase_18"/>
</dbReference>
<evidence type="ECO:0000256" key="3">
    <source>
        <dbReference type="ARBA" id="ARBA00012729"/>
    </source>
</evidence>
<dbReference type="CDD" id="cd12215">
    <property type="entry name" value="ChiC_BD"/>
    <property type="match status" value="1"/>
</dbReference>
<evidence type="ECO:0000256" key="8">
    <source>
        <dbReference type="ARBA" id="ARBA00023326"/>
    </source>
</evidence>
<evidence type="ECO:0000313" key="13">
    <source>
        <dbReference type="Proteomes" id="UP000559027"/>
    </source>
</evidence>
<accession>A0A8H5D5L5</accession>
<dbReference type="Gene3D" id="3.20.20.80">
    <property type="entry name" value="Glycosidases"/>
    <property type="match status" value="1"/>
</dbReference>
<dbReference type="SMART" id="SM00636">
    <property type="entry name" value="Glyco_18"/>
    <property type="match status" value="1"/>
</dbReference>
<keyword evidence="6" id="KW-0119">Carbohydrate metabolism</keyword>
<dbReference type="OrthoDB" id="76388at2759"/>
<evidence type="ECO:0000256" key="5">
    <source>
        <dbReference type="ARBA" id="ARBA00023024"/>
    </source>
</evidence>
<keyword evidence="7 9" id="KW-0326">Glycosidase</keyword>
<dbReference type="GO" id="GO:0030246">
    <property type="term" value="F:carbohydrate binding"/>
    <property type="evidence" value="ECO:0007669"/>
    <property type="project" value="InterPro"/>
</dbReference>
<feature type="compositionally biased region" description="Low complexity" evidence="10">
    <location>
        <begin position="485"/>
        <end position="499"/>
    </location>
</feature>
<dbReference type="FunFam" id="3.10.50.10:FF:000005">
    <property type="entry name" value="Endochitinase B1"/>
    <property type="match status" value="1"/>
</dbReference>
<evidence type="ECO:0000256" key="7">
    <source>
        <dbReference type="ARBA" id="ARBA00023295"/>
    </source>
</evidence>
<evidence type="ECO:0000256" key="2">
    <source>
        <dbReference type="ARBA" id="ARBA00008682"/>
    </source>
</evidence>
<keyword evidence="8" id="KW-0624">Polysaccharide degradation</keyword>
<evidence type="ECO:0000256" key="6">
    <source>
        <dbReference type="ARBA" id="ARBA00023277"/>
    </source>
</evidence>
<dbReference type="Pfam" id="PF02839">
    <property type="entry name" value="CBM_5_12"/>
    <property type="match status" value="1"/>
</dbReference>
<comment type="catalytic activity">
    <reaction evidence="1">
        <text>Random endo-hydrolysis of N-acetyl-beta-D-glucosaminide (1-&gt;4)-beta-linkages in chitin and chitodextrins.</text>
        <dbReference type="EC" id="3.2.1.14"/>
    </reaction>
</comment>
<evidence type="ECO:0000256" key="10">
    <source>
        <dbReference type="SAM" id="MobiDB-lite"/>
    </source>
</evidence>
<dbReference type="Gene3D" id="3.10.50.10">
    <property type="match status" value="1"/>
</dbReference>
<dbReference type="GO" id="GO:0008843">
    <property type="term" value="F:endochitinase activity"/>
    <property type="evidence" value="ECO:0007669"/>
    <property type="project" value="UniProtKB-EC"/>
</dbReference>
<dbReference type="Pfam" id="PF00704">
    <property type="entry name" value="Glyco_hydro_18"/>
    <property type="match status" value="1"/>
</dbReference>
<dbReference type="SUPFAM" id="SSF51055">
    <property type="entry name" value="Carbohydrate binding domain"/>
    <property type="match status" value="1"/>
</dbReference>
<dbReference type="PANTHER" id="PTHR11177">
    <property type="entry name" value="CHITINASE"/>
    <property type="match status" value="1"/>
</dbReference>
<dbReference type="PROSITE" id="PS51910">
    <property type="entry name" value="GH18_2"/>
    <property type="match status" value="1"/>
</dbReference>
<dbReference type="SMART" id="SM00495">
    <property type="entry name" value="ChtBD3"/>
    <property type="match status" value="1"/>
</dbReference>
<dbReference type="SUPFAM" id="SSF54556">
    <property type="entry name" value="Chitinase insertion domain"/>
    <property type="match status" value="1"/>
</dbReference>
<proteinExistence type="inferred from homology"/>
<keyword evidence="4 9" id="KW-0378">Hydrolase</keyword>
<dbReference type="AlphaFoldDB" id="A0A8H5D5L5"/>
<evidence type="ECO:0000259" key="11">
    <source>
        <dbReference type="PROSITE" id="PS51910"/>
    </source>
</evidence>
<dbReference type="GO" id="GO:0000272">
    <property type="term" value="P:polysaccharide catabolic process"/>
    <property type="evidence" value="ECO:0007669"/>
    <property type="project" value="UniProtKB-KW"/>
</dbReference>
<dbReference type="InterPro" id="IPR036573">
    <property type="entry name" value="CBM_sf_5/12"/>
</dbReference>
<dbReference type="Gene3D" id="2.10.10.20">
    <property type="entry name" value="Carbohydrate-binding module superfamily 5/12"/>
    <property type="match status" value="1"/>
</dbReference>
<dbReference type="EMBL" id="JAACJO010000009">
    <property type="protein sequence ID" value="KAF5354107.1"/>
    <property type="molecule type" value="Genomic_DNA"/>
</dbReference>
<comment type="caution">
    <text evidence="12">The sequence shown here is derived from an EMBL/GenBank/DDBJ whole genome shotgun (WGS) entry which is preliminary data.</text>
</comment>
<evidence type="ECO:0000256" key="4">
    <source>
        <dbReference type="ARBA" id="ARBA00022801"/>
    </source>
</evidence>